<dbReference type="InterPro" id="IPR050173">
    <property type="entry name" value="ABC_transporter_C-like"/>
</dbReference>
<dbReference type="InterPro" id="IPR021858">
    <property type="entry name" value="Fun_TF"/>
</dbReference>
<dbReference type="Pfam" id="PF11951">
    <property type="entry name" value="Fungal_trans_2"/>
    <property type="match status" value="1"/>
</dbReference>
<feature type="compositionally biased region" description="Polar residues" evidence="6">
    <location>
        <begin position="37"/>
        <end position="46"/>
    </location>
</feature>
<keyword evidence="1 7" id="KW-0812">Transmembrane</keyword>
<dbReference type="InterPro" id="IPR036640">
    <property type="entry name" value="ABC1_TM_sf"/>
</dbReference>
<dbReference type="SUPFAM" id="SSF90123">
    <property type="entry name" value="ABC transporter transmembrane region"/>
    <property type="match status" value="1"/>
</dbReference>
<evidence type="ECO:0000256" key="2">
    <source>
        <dbReference type="ARBA" id="ARBA00022741"/>
    </source>
</evidence>
<keyword evidence="3" id="KW-0067">ATP-binding</keyword>
<evidence type="ECO:0000256" key="7">
    <source>
        <dbReference type="SAM" id="Phobius"/>
    </source>
</evidence>
<evidence type="ECO:0000313" key="10">
    <source>
        <dbReference type="Proteomes" id="UP000653565"/>
    </source>
</evidence>
<dbReference type="InterPro" id="IPR003439">
    <property type="entry name" value="ABC_transporter-like_ATP-bd"/>
</dbReference>
<gene>
    <name evidence="9" type="ORF">CNMCM6805_009448</name>
</gene>
<evidence type="ECO:0000256" key="3">
    <source>
        <dbReference type="ARBA" id="ARBA00022840"/>
    </source>
</evidence>
<dbReference type="PANTHER" id="PTHR24223">
    <property type="entry name" value="ATP-BINDING CASSETTE SUB-FAMILY C"/>
    <property type="match status" value="1"/>
</dbReference>
<dbReference type="GO" id="GO:0016020">
    <property type="term" value="C:membrane"/>
    <property type="evidence" value="ECO:0007669"/>
    <property type="project" value="InterPro"/>
</dbReference>
<keyword evidence="5 7" id="KW-0472">Membrane</keyword>
<evidence type="ECO:0000256" key="4">
    <source>
        <dbReference type="ARBA" id="ARBA00022989"/>
    </source>
</evidence>
<organism evidence="9 10">
    <name type="scientific">Aspergillus fumigatiaffinis</name>
    <dbReference type="NCBI Taxonomy" id="340414"/>
    <lineage>
        <taxon>Eukaryota</taxon>
        <taxon>Fungi</taxon>
        <taxon>Dikarya</taxon>
        <taxon>Ascomycota</taxon>
        <taxon>Pezizomycotina</taxon>
        <taxon>Eurotiomycetes</taxon>
        <taxon>Eurotiomycetidae</taxon>
        <taxon>Eurotiales</taxon>
        <taxon>Aspergillaceae</taxon>
        <taxon>Aspergillus</taxon>
        <taxon>Aspergillus subgen. Fumigati</taxon>
    </lineage>
</organism>
<feature type="compositionally biased region" description="Basic and acidic residues" evidence="6">
    <location>
        <begin position="25"/>
        <end position="36"/>
    </location>
</feature>
<proteinExistence type="predicted"/>
<evidence type="ECO:0000256" key="5">
    <source>
        <dbReference type="ARBA" id="ARBA00023136"/>
    </source>
</evidence>
<evidence type="ECO:0000259" key="8">
    <source>
        <dbReference type="Pfam" id="PF00005"/>
    </source>
</evidence>
<feature type="region of interest" description="Disordered" evidence="6">
    <location>
        <begin position="383"/>
        <end position="402"/>
    </location>
</feature>
<feature type="transmembrane region" description="Helical" evidence="7">
    <location>
        <begin position="655"/>
        <end position="673"/>
    </location>
</feature>
<reference evidence="9" key="2">
    <citation type="submission" date="2020-04" db="EMBL/GenBank/DDBJ databases">
        <authorList>
            <person name="Santos R.A.C."/>
            <person name="Steenwyk J.L."/>
            <person name="Rivero-Menendez O."/>
            <person name="Mead M.E."/>
            <person name="Silva L.P."/>
            <person name="Bastos R.W."/>
            <person name="Alastruey-Izquierdo A."/>
            <person name="Goldman G.H."/>
            <person name="Rokas A."/>
        </authorList>
    </citation>
    <scope>NUCLEOTIDE SEQUENCE</scope>
    <source>
        <strain evidence="9">CNM-CM6805</strain>
    </source>
</reference>
<feature type="domain" description="ABC transporter" evidence="8">
    <location>
        <begin position="799"/>
        <end position="899"/>
    </location>
</feature>
<dbReference type="InterPro" id="IPR027417">
    <property type="entry name" value="P-loop_NTPase"/>
</dbReference>
<protein>
    <recommendedName>
        <fullName evidence="8">ABC transporter domain-containing protein</fullName>
    </recommendedName>
</protein>
<sequence>MDNGRLQKEQAAKFKHIVSQRKSSNRKERQPREARSSQDFNQSLGPVSTGDAPTHIASSSTSVPLPFNDCNDIGGHGSFFDTILSSFMDPTWGALPNYDYIATAPQSLVNEERDQHPSAFFRNMDSTQSSLSPGSSGDLSWLAPDMMGVHDVKAVRNAIVPQDEMGFATNGRSLSMVDEWAWDSSSNGNGFPSQAGVSDYAAGKPTAPGHFMASGNDQKHRAPPEALIEPVRHGGAEDALFMHYLERVFYIQFPFYLSRNPRGRRCLFSILRTVKPAYLATLALGERDLSTHPQQGDVTATLTQLRATGGYYDLAAEGTQRLLQESHTWNRSAHMLHNIESLASILQLLFWELFAGGRGNWQVLLREAARLISALLEARTPVTKPKSAGSDHTTPPHRIETVSPDDHCATGVLLGSFISLDIISSASTRRPPFLNIDHAQALRNPCISLESIMGCSNSVMGLIFEISSLDRWKEESQAVRKLSIIDLAERGRQIEERLRQELVDMDTPPETGPSLLNRSKVLSAPADPDVNRLFALSALIYLHVVISGAHPELPEIADAVSQVIAVFKRLWDPRLLQSVLVWPFCVSGCLAREEQQNFFRALFSAAEITESTVGTCFEAFRIMEKCWEARTNACTSLKPDGITATRRGETLVPEFVIALCPLVILFLLAANYYRASARDIKRYEAIFRSHVFAQFGEATAGAAYIQAYRLQKQFGLKMGTAIDEIKNAYFLTMANQRWLSVHLNAIGTAMTVQFTVRQLAEVEKTEEMEDVSAQQDALSKLSPAWPQAGKINFFERAYAIRAAERIGFAGRTGASKSSVLSALFLITELVSGGIKIDDIDIATISLRVLRSRLTIIPQEPTLFRGTVRSNIDSFNEHTDLELWSVLRMAQLATDQDEEVGAEEKD</sequence>
<dbReference type="Gene3D" id="3.40.50.300">
    <property type="entry name" value="P-loop containing nucleotide triphosphate hydrolases"/>
    <property type="match status" value="1"/>
</dbReference>
<dbReference type="PANTHER" id="PTHR24223:SF464">
    <property type="entry name" value="ABC-TYPE TRANSPORTER CICA"/>
    <property type="match status" value="1"/>
</dbReference>
<dbReference type="Gene3D" id="1.20.1560.10">
    <property type="entry name" value="ABC transporter type 1, transmembrane domain"/>
    <property type="match status" value="1"/>
</dbReference>
<keyword evidence="4 7" id="KW-1133">Transmembrane helix</keyword>
<comment type="caution">
    <text evidence="9">The sequence shown here is derived from an EMBL/GenBank/DDBJ whole genome shotgun (WGS) entry which is preliminary data.</text>
</comment>
<evidence type="ECO:0000313" key="9">
    <source>
        <dbReference type="EMBL" id="KAF4233232.1"/>
    </source>
</evidence>
<dbReference type="AlphaFoldDB" id="A0A8H4H208"/>
<dbReference type="Proteomes" id="UP000653565">
    <property type="component" value="Unassembled WGS sequence"/>
</dbReference>
<dbReference type="Pfam" id="PF00005">
    <property type="entry name" value="ABC_tran"/>
    <property type="match status" value="1"/>
</dbReference>
<evidence type="ECO:0000256" key="1">
    <source>
        <dbReference type="ARBA" id="ARBA00022692"/>
    </source>
</evidence>
<feature type="compositionally biased region" description="Basic and acidic residues" evidence="6">
    <location>
        <begin position="1"/>
        <end position="12"/>
    </location>
</feature>
<dbReference type="EMBL" id="JAAAPX010000081">
    <property type="protein sequence ID" value="KAF4233232.1"/>
    <property type="molecule type" value="Genomic_DNA"/>
</dbReference>
<dbReference type="SUPFAM" id="SSF52540">
    <property type="entry name" value="P-loop containing nucleoside triphosphate hydrolases"/>
    <property type="match status" value="1"/>
</dbReference>
<accession>A0A8H4H208</accession>
<feature type="region of interest" description="Disordered" evidence="6">
    <location>
        <begin position="1"/>
        <end position="62"/>
    </location>
</feature>
<dbReference type="GO" id="GO:0016887">
    <property type="term" value="F:ATP hydrolysis activity"/>
    <property type="evidence" value="ECO:0007669"/>
    <property type="project" value="InterPro"/>
</dbReference>
<keyword evidence="10" id="KW-1185">Reference proteome</keyword>
<dbReference type="GO" id="GO:0042626">
    <property type="term" value="F:ATPase-coupled transmembrane transporter activity"/>
    <property type="evidence" value="ECO:0007669"/>
    <property type="project" value="TreeGrafter"/>
</dbReference>
<reference evidence="9" key="1">
    <citation type="journal article" date="2020" name="bioRxiv">
        <title>Genomic and phenotypic heterogeneity of clinical isolates of the human pathogens Aspergillus fumigatus, Aspergillus lentulus and Aspergillus fumigatiaffinis.</title>
        <authorList>
            <person name="dos Santos R.A.C."/>
            <person name="Steenwyk J.L."/>
            <person name="Rivero-Menendez O."/>
            <person name="Mead M.E."/>
            <person name="Silva L.P."/>
            <person name="Bastos R.W."/>
            <person name="Alastruey-Izquierdo A."/>
            <person name="Goldman G.H."/>
            <person name="Rokas A."/>
        </authorList>
    </citation>
    <scope>NUCLEOTIDE SEQUENCE</scope>
    <source>
        <strain evidence="9">CNM-CM6805</strain>
    </source>
</reference>
<evidence type="ECO:0000256" key="6">
    <source>
        <dbReference type="SAM" id="MobiDB-lite"/>
    </source>
</evidence>
<name>A0A8H4H208_9EURO</name>
<dbReference type="GO" id="GO:0005524">
    <property type="term" value="F:ATP binding"/>
    <property type="evidence" value="ECO:0007669"/>
    <property type="project" value="UniProtKB-KW"/>
</dbReference>
<keyword evidence="2" id="KW-0547">Nucleotide-binding</keyword>